<feature type="compositionally biased region" description="Basic and acidic residues" evidence="1">
    <location>
        <begin position="20"/>
        <end position="31"/>
    </location>
</feature>
<proteinExistence type="predicted"/>
<evidence type="ECO:0000313" key="3">
    <source>
        <dbReference type="Proteomes" id="UP001519460"/>
    </source>
</evidence>
<feature type="region of interest" description="Disordered" evidence="1">
    <location>
        <begin position="116"/>
        <end position="147"/>
    </location>
</feature>
<dbReference type="AlphaFoldDB" id="A0ABD0JGF9"/>
<dbReference type="Proteomes" id="UP001519460">
    <property type="component" value="Unassembled WGS sequence"/>
</dbReference>
<evidence type="ECO:0000313" key="2">
    <source>
        <dbReference type="EMBL" id="KAK7473975.1"/>
    </source>
</evidence>
<comment type="caution">
    <text evidence="2">The sequence shown here is derived from an EMBL/GenBank/DDBJ whole genome shotgun (WGS) entry which is preliminary data.</text>
</comment>
<name>A0ABD0JGF9_9CAEN</name>
<dbReference type="EMBL" id="JACVVK020000452">
    <property type="protein sequence ID" value="KAK7473975.1"/>
    <property type="molecule type" value="Genomic_DNA"/>
</dbReference>
<feature type="compositionally biased region" description="Polar residues" evidence="1">
    <location>
        <begin position="1"/>
        <end position="11"/>
    </location>
</feature>
<accession>A0ABD0JGF9</accession>
<evidence type="ECO:0000256" key="1">
    <source>
        <dbReference type="SAM" id="MobiDB-lite"/>
    </source>
</evidence>
<keyword evidence="3" id="KW-1185">Reference proteome</keyword>
<feature type="compositionally biased region" description="Low complexity" evidence="1">
    <location>
        <begin position="57"/>
        <end position="68"/>
    </location>
</feature>
<protein>
    <submittedName>
        <fullName evidence="2">Uncharacterized protein</fullName>
    </submittedName>
</protein>
<sequence length="147" mass="15192">MSSSQNQSTLDTGDGQGYPEAERGRRQRHEDDGGEGGGAKGDEGGPPERGGSASTKPVPSLVVSSVEPNGTRPAQVDEYNSPLPSPTEDFSFRVSAVWVPPPGGAAEGLQAGGLLARRGGFSGQGDNTGQSTERDEIQTPPKFNIGR</sequence>
<gene>
    <name evidence="2" type="ORF">BaRGS_00034804</name>
</gene>
<organism evidence="2 3">
    <name type="scientific">Batillaria attramentaria</name>
    <dbReference type="NCBI Taxonomy" id="370345"/>
    <lineage>
        <taxon>Eukaryota</taxon>
        <taxon>Metazoa</taxon>
        <taxon>Spiralia</taxon>
        <taxon>Lophotrochozoa</taxon>
        <taxon>Mollusca</taxon>
        <taxon>Gastropoda</taxon>
        <taxon>Caenogastropoda</taxon>
        <taxon>Sorbeoconcha</taxon>
        <taxon>Cerithioidea</taxon>
        <taxon>Batillariidae</taxon>
        <taxon>Batillaria</taxon>
    </lineage>
</organism>
<reference evidence="2 3" key="1">
    <citation type="journal article" date="2023" name="Sci. Data">
        <title>Genome assembly of the Korean intertidal mud-creeper Batillaria attramentaria.</title>
        <authorList>
            <person name="Patra A.K."/>
            <person name="Ho P.T."/>
            <person name="Jun S."/>
            <person name="Lee S.J."/>
            <person name="Kim Y."/>
            <person name="Won Y.J."/>
        </authorList>
    </citation>
    <scope>NUCLEOTIDE SEQUENCE [LARGE SCALE GENOMIC DNA]</scope>
    <source>
        <strain evidence="2">Wonlab-2016</strain>
    </source>
</reference>
<feature type="region of interest" description="Disordered" evidence="1">
    <location>
        <begin position="1"/>
        <end position="89"/>
    </location>
</feature>